<dbReference type="InterPro" id="IPR050855">
    <property type="entry name" value="NDM-1-like"/>
</dbReference>
<dbReference type="EMBL" id="VFON01000001">
    <property type="protein sequence ID" value="TQL44149.1"/>
    <property type="molecule type" value="Genomic_DNA"/>
</dbReference>
<dbReference type="AlphaFoldDB" id="A0A542Y7U2"/>
<evidence type="ECO:0000259" key="1">
    <source>
        <dbReference type="SMART" id="SM00849"/>
    </source>
</evidence>
<evidence type="ECO:0000313" key="2">
    <source>
        <dbReference type="EMBL" id="TQL44149.1"/>
    </source>
</evidence>
<dbReference type="GO" id="GO:0016787">
    <property type="term" value="F:hydrolase activity"/>
    <property type="evidence" value="ECO:0007669"/>
    <property type="project" value="UniProtKB-KW"/>
</dbReference>
<keyword evidence="3" id="KW-1185">Reference proteome</keyword>
<dbReference type="Gene3D" id="3.60.15.10">
    <property type="entry name" value="Ribonuclease Z/Hydroxyacylglutathione hydrolase-like"/>
    <property type="match status" value="1"/>
</dbReference>
<organism evidence="2 3">
    <name type="scientific">Leucobacter komagatae</name>
    <dbReference type="NCBI Taxonomy" id="55969"/>
    <lineage>
        <taxon>Bacteria</taxon>
        <taxon>Bacillati</taxon>
        <taxon>Actinomycetota</taxon>
        <taxon>Actinomycetes</taxon>
        <taxon>Micrococcales</taxon>
        <taxon>Microbacteriaceae</taxon>
        <taxon>Leucobacter</taxon>
    </lineage>
</organism>
<dbReference type="OrthoDB" id="2971563at2"/>
<reference evidence="2 3" key="1">
    <citation type="submission" date="2019-06" db="EMBL/GenBank/DDBJ databases">
        <title>Sequencing the genomes of 1000 actinobacteria strains.</title>
        <authorList>
            <person name="Klenk H.-P."/>
        </authorList>
    </citation>
    <scope>NUCLEOTIDE SEQUENCE [LARGE SCALE GENOMIC DNA]</scope>
    <source>
        <strain evidence="2 3">DSM 8803</strain>
    </source>
</reference>
<dbReference type="InterPro" id="IPR001279">
    <property type="entry name" value="Metallo-B-lactamas"/>
</dbReference>
<feature type="domain" description="Metallo-beta-lactamase" evidence="1">
    <location>
        <begin position="44"/>
        <end position="258"/>
    </location>
</feature>
<protein>
    <submittedName>
        <fullName evidence="2">Glyoxylase-like metal-dependent hydrolase (Beta-lactamase superfamily II)</fullName>
    </submittedName>
</protein>
<keyword evidence="2" id="KW-0378">Hydrolase</keyword>
<dbReference type="SMART" id="SM00849">
    <property type="entry name" value="Lactamase_B"/>
    <property type="match status" value="1"/>
</dbReference>
<proteinExistence type="predicted"/>
<dbReference type="InterPro" id="IPR036866">
    <property type="entry name" value="RibonucZ/Hydroxyglut_hydro"/>
</dbReference>
<evidence type="ECO:0000313" key="3">
    <source>
        <dbReference type="Proteomes" id="UP000319094"/>
    </source>
</evidence>
<name>A0A542Y7U2_9MICO</name>
<dbReference type="SUPFAM" id="SSF56281">
    <property type="entry name" value="Metallo-hydrolase/oxidoreductase"/>
    <property type="match status" value="1"/>
</dbReference>
<dbReference type="PANTHER" id="PTHR42951">
    <property type="entry name" value="METALLO-BETA-LACTAMASE DOMAIN-CONTAINING"/>
    <property type="match status" value="1"/>
</dbReference>
<dbReference type="RefSeq" id="WP_141887367.1">
    <property type="nucleotide sequence ID" value="NZ_BAAAUY010000011.1"/>
</dbReference>
<sequence length="338" mass="36307">MDPVRTTSDSQREALRAGTLPETEEIRPGIHAIALDMPGMQPPYAYSYAILTGGDSRAVHIVDAGLDTDENWAAFATAIAGLGRELTDIATVTLTHLHFDHTGLANRIREASGATVRMHREEAAAIREGLQFSAGHDVGDMLGEWGVPEEWRDQLLAIANMRADFGSAVIIDEELVDGDELDFGSYRATVIHTPGHTTGHICLAIPAAGAVFTGDHVLPLINPGVALGGKRTADPLGEYYGSLEKLAPYADAEALPGHGFRFAPLGTRCAEIREHHEARTRQAAEQLAEVPGLTVWQLASKLSWTGGWENLPIVSRVSALAQSDMHYARVMSTGAAHL</sequence>
<dbReference type="Pfam" id="PF00753">
    <property type="entry name" value="Lactamase_B"/>
    <property type="match status" value="1"/>
</dbReference>
<gene>
    <name evidence="2" type="ORF">FB468_2196</name>
</gene>
<comment type="caution">
    <text evidence="2">The sequence shown here is derived from an EMBL/GenBank/DDBJ whole genome shotgun (WGS) entry which is preliminary data.</text>
</comment>
<accession>A0A542Y7U2</accession>
<dbReference type="Proteomes" id="UP000319094">
    <property type="component" value="Unassembled WGS sequence"/>
</dbReference>
<dbReference type="PANTHER" id="PTHR42951:SF4">
    <property type="entry name" value="ACYL-COENZYME A THIOESTERASE MBLAC2"/>
    <property type="match status" value="1"/>
</dbReference>